<evidence type="ECO:0000313" key="12">
    <source>
        <dbReference type="Proteomes" id="UP000245433"/>
    </source>
</evidence>
<accession>A0A2U1DFN3</accession>
<dbReference type="PROSITE" id="PS50847">
    <property type="entry name" value="GRAM_POS_ANCHORING"/>
    <property type="match status" value="1"/>
</dbReference>
<gene>
    <name evidence="11" type="ORF">C7384_101410</name>
</gene>
<feature type="domain" description="Gram-positive cocci surface proteins LPxTG" evidence="9">
    <location>
        <begin position="420"/>
        <end position="455"/>
    </location>
</feature>
<feature type="compositionally biased region" description="Polar residues" evidence="6">
    <location>
        <begin position="172"/>
        <end position="203"/>
    </location>
</feature>
<dbReference type="PROSITE" id="PS50978">
    <property type="entry name" value="NEAT"/>
    <property type="match status" value="1"/>
</dbReference>
<keyword evidence="2" id="KW-0134">Cell wall</keyword>
<dbReference type="NCBIfam" id="TIGR03715">
    <property type="entry name" value="KxYKxGKxW"/>
    <property type="match status" value="1"/>
</dbReference>
<protein>
    <submittedName>
        <fullName evidence="11">Putative secreted protein</fullName>
    </submittedName>
</protein>
<organism evidence="11 12">
    <name type="scientific">Convivina intestini</name>
    <dbReference type="NCBI Taxonomy" id="1505726"/>
    <lineage>
        <taxon>Bacteria</taxon>
        <taxon>Bacillati</taxon>
        <taxon>Bacillota</taxon>
        <taxon>Bacilli</taxon>
        <taxon>Lactobacillales</taxon>
        <taxon>Lactobacillaceae</taxon>
        <taxon>Convivina</taxon>
    </lineage>
</organism>
<dbReference type="Proteomes" id="UP000245433">
    <property type="component" value="Unassembled WGS sequence"/>
</dbReference>
<keyword evidence="7" id="KW-0472">Membrane</keyword>
<dbReference type="Pfam" id="PF19258">
    <property type="entry name" value="KxYKxGKxW_sig"/>
    <property type="match status" value="1"/>
</dbReference>
<evidence type="ECO:0000256" key="2">
    <source>
        <dbReference type="ARBA" id="ARBA00022512"/>
    </source>
</evidence>
<feature type="compositionally biased region" description="Low complexity" evidence="6">
    <location>
        <begin position="204"/>
        <end position="225"/>
    </location>
</feature>
<evidence type="ECO:0000313" key="11">
    <source>
        <dbReference type="EMBL" id="PVY86491.1"/>
    </source>
</evidence>
<evidence type="ECO:0000259" key="9">
    <source>
        <dbReference type="PROSITE" id="PS50847"/>
    </source>
</evidence>
<keyword evidence="12" id="KW-1185">Reference proteome</keyword>
<dbReference type="AlphaFoldDB" id="A0A2U1DFN3"/>
<dbReference type="InterPro" id="IPR037250">
    <property type="entry name" value="NEAT_dom_sf"/>
</dbReference>
<evidence type="ECO:0000256" key="3">
    <source>
        <dbReference type="ARBA" id="ARBA00022525"/>
    </source>
</evidence>
<evidence type="ECO:0000256" key="1">
    <source>
        <dbReference type="ARBA" id="ARBA00004196"/>
    </source>
</evidence>
<dbReference type="InterPro" id="IPR006635">
    <property type="entry name" value="NEAT_dom"/>
</dbReference>
<evidence type="ECO:0000256" key="4">
    <source>
        <dbReference type="ARBA" id="ARBA00022729"/>
    </source>
</evidence>
<evidence type="ECO:0000259" key="10">
    <source>
        <dbReference type="PROSITE" id="PS50978"/>
    </source>
</evidence>
<feature type="compositionally biased region" description="Low complexity" evidence="6">
    <location>
        <begin position="383"/>
        <end position="395"/>
    </location>
</feature>
<sequence length="455" mass="46955">MNKQVKQHVKMFKAGKLWLTAGVVALGMGAATVATTSPVASADTAAVQAQQSINGYADGTYTMPFAIMETGSTQNLSQMQGIFANPATITLKGDQATLTLAPAGELSGTNATMYNNLVKTMTFNGKPVTASGNNISVTLPKDDFNKTIIMSVSALGSTQNADFHAVNQFTPVNGGSTSTSEAPKTSASASEAPKTSTASESQKPSASTSATPAPSTSTASTSTAAQSTEYKADFKMVKDNSSEASVMDKMFEKPAKVVYSADRKNVTLSFTFGNGSSFGDGNALSGMLKSWTFNGVEATRNGRVWSVTLPASAVKSPIDMKVTYFQSEEAKLVITNMTTMDGKAFDFKADESSSTTNNGGSTTPSSTVDSQSKTDSNSASDNATAGTDTKGTSTTSAATIPVAHKGQQAPAAKTTTTSALPKTAQEAANNNAVALVLAALGLSGVAAYMTYRRKH</sequence>
<dbReference type="OrthoDB" id="2413751at2"/>
<dbReference type="InterPro" id="IPR022263">
    <property type="entry name" value="KxYKxGKxW"/>
</dbReference>
<evidence type="ECO:0000256" key="7">
    <source>
        <dbReference type="SAM" id="Phobius"/>
    </source>
</evidence>
<evidence type="ECO:0000256" key="5">
    <source>
        <dbReference type="ARBA" id="ARBA00023088"/>
    </source>
</evidence>
<keyword evidence="3" id="KW-0964">Secreted</keyword>
<dbReference type="EMBL" id="QEKT01000001">
    <property type="protein sequence ID" value="PVY86491.1"/>
    <property type="molecule type" value="Genomic_DNA"/>
</dbReference>
<dbReference type="GO" id="GO:0030313">
    <property type="term" value="C:cell envelope"/>
    <property type="evidence" value="ECO:0007669"/>
    <property type="project" value="UniProtKB-SubCell"/>
</dbReference>
<feature type="signal peptide" evidence="8">
    <location>
        <begin position="1"/>
        <end position="42"/>
    </location>
</feature>
<feature type="transmembrane region" description="Helical" evidence="7">
    <location>
        <begin position="432"/>
        <end position="451"/>
    </location>
</feature>
<keyword evidence="7" id="KW-1133">Transmembrane helix</keyword>
<keyword evidence="7" id="KW-0812">Transmembrane</keyword>
<feature type="compositionally biased region" description="Polar residues" evidence="6">
    <location>
        <begin position="368"/>
        <end position="382"/>
    </location>
</feature>
<keyword evidence="5" id="KW-0572">Peptidoglycan-anchor</keyword>
<name>A0A2U1DFN3_9LACO</name>
<feature type="region of interest" description="Disordered" evidence="6">
    <location>
        <begin position="172"/>
        <end position="225"/>
    </location>
</feature>
<feature type="chain" id="PRO_5015606980" evidence="8">
    <location>
        <begin position="43"/>
        <end position="455"/>
    </location>
</feature>
<feature type="domain" description="NEAT" evidence="10">
    <location>
        <begin position="225"/>
        <end position="357"/>
    </location>
</feature>
<feature type="region of interest" description="Disordered" evidence="6">
    <location>
        <begin position="349"/>
        <end position="395"/>
    </location>
</feature>
<dbReference type="Gene3D" id="2.60.40.1850">
    <property type="match status" value="2"/>
</dbReference>
<comment type="subcellular location">
    <subcellularLocation>
        <location evidence="1">Cell envelope</location>
    </subcellularLocation>
</comment>
<evidence type="ECO:0000256" key="8">
    <source>
        <dbReference type="SAM" id="SignalP"/>
    </source>
</evidence>
<feature type="compositionally biased region" description="Low complexity" evidence="6">
    <location>
        <begin position="352"/>
        <end position="367"/>
    </location>
</feature>
<dbReference type="InterPro" id="IPR019931">
    <property type="entry name" value="LPXTG_anchor"/>
</dbReference>
<keyword evidence="4 8" id="KW-0732">Signal</keyword>
<reference evidence="11 12" key="1">
    <citation type="submission" date="2018-04" db="EMBL/GenBank/DDBJ databases">
        <title>Genomic Encyclopedia of Type Strains, Phase IV (KMG-IV): sequencing the most valuable type-strain genomes for metagenomic binning, comparative biology and taxonomic classification.</title>
        <authorList>
            <person name="Goeker M."/>
        </authorList>
    </citation>
    <scope>NUCLEOTIDE SEQUENCE [LARGE SCALE GENOMIC DNA]</scope>
    <source>
        <strain evidence="11 12">DSM 28795</strain>
    </source>
</reference>
<dbReference type="SUPFAM" id="SSF158911">
    <property type="entry name" value="NEAT domain-like"/>
    <property type="match status" value="2"/>
</dbReference>
<evidence type="ECO:0000256" key="6">
    <source>
        <dbReference type="SAM" id="MobiDB-lite"/>
    </source>
</evidence>
<comment type="caution">
    <text evidence="11">The sequence shown here is derived from an EMBL/GenBank/DDBJ whole genome shotgun (WGS) entry which is preliminary data.</text>
</comment>
<dbReference type="RefSeq" id="WP_089940406.1">
    <property type="nucleotide sequence ID" value="NZ_CAKOEX010000001.1"/>
</dbReference>
<proteinExistence type="predicted"/>